<accession>A0A2J6WFJ4</accession>
<dbReference type="Proteomes" id="UP000237040">
    <property type="component" value="Unassembled WGS sequence"/>
</dbReference>
<dbReference type="EMBL" id="PNIL01000018">
    <property type="protein sequence ID" value="PMP68498.1"/>
    <property type="molecule type" value="Genomic_DNA"/>
</dbReference>
<evidence type="ECO:0000313" key="2">
    <source>
        <dbReference type="EMBL" id="PMP68498.1"/>
    </source>
</evidence>
<gene>
    <name evidence="2" type="ORF">C0189_01120</name>
</gene>
<keyword evidence="1" id="KW-0175">Coiled coil</keyword>
<reference evidence="2 3" key="1">
    <citation type="submission" date="2018-01" db="EMBL/GenBank/DDBJ databases">
        <title>Metagenomic assembled genomes from two thermal pools in the Uzon Caldera, Kamchatka, Russia.</title>
        <authorList>
            <person name="Wilkins L."/>
            <person name="Ettinger C."/>
        </authorList>
    </citation>
    <scope>NUCLEOTIDE SEQUENCE [LARGE SCALE GENOMIC DNA]</scope>
    <source>
        <strain evidence="2">ZAV-07</strain>
    </source>
</reference>
<comment type="caution">
    <text evidence="2">The sequence shown here is derived from an EMBL/GenBank/DDBJ whole genome shotgun (WGS) entry which is preliminary data.</text>
</comment>
<dbReference type="RefSeq" id="WP_424586471.1">
    <property type="nucleotide sequence ID" value="NZ_JBNARP010000002.1"/>
</dbReference>
<name>A0A2J6WFJ4_9BACT</name>
<dbReference type="AlphaFoldDB" id="A0A2J6WFJ4"/>
<feature type="coiled-coil region" evidence="1">
    <location>
        <begin position="85"/>
        <end position="112"/>
    </location>
</feature>
<evidence type="ECO:0000256" key="1">
    <source>
        <dbReference type="SAM" id="Coils"/>
    </source>
</evidence>
<organism evidence="2 3">
    <name type="scientific">Caldisericum exile</name>
    <dbReference type="NCBI Taxonomy" id="693075"/>
    <lineage>
        <taxon>Bacteria</taxon>
        <taxon>Pseudomonadati</taxon>
        <taxon>Caldisericota/Cryosericota group</taxon>
        <taxon>Caldisericota</taxon>
        <taxon>Caldisericia</taxon>
        <taxon>Caldisericales</taxon>
        <taxon>Caldisericaceae</taxon>
        <taxon>Caldisericum</taxon>
    </lineage>
</organism>
<proteinExistence type="predicted"/>
<sequence>MFTKEGILKIIIDSGNNGITRSEIYKKKTKEKDIVESLVKTLIDEGKVVEKKKRLYAKEKLQELHAKTAVSQEEFVKLKDFIEFKNKVEKAIDELKGLISQLKNEIDRAYDYINDVFIYLKEPDHEKVGEVDVDTLRMIYDNLNAIYNFGDSVPIPVFKDEVKKQFNISDEDIDKILLDLDSKEIIYLQTIDNPKDFPDTNRGIKFEGRTFYFITWMKREY</sequence>
<evidence type="ECO:0000313" key="3">
    <source>
        <dbReference type="Proteomes" id="UP000237040"/>
    </source>
</evidence>
<protein>
    <submittedName>
        <fullName evidence="2">Uncharacterized protein</fullName>
    </submittedName>
</protein>